<dbReference type="EMBL" id="JBEYBN010000088">
    <property type="protein sequence ID" value="MEU2271954.1"/>
    <property type="molecule type" value="Genomic_DNA"/>
</dbReference>
<name>A0ABV2Y6R1_9ACTN</name>
<evidence type="ECO:0000313" key="1">
    <source>
        <dbReference type="EMBL" id="MEU2271954.1"/>
    </source>
</evidence>
<evidence type="ECO:0008006" key="3">
    <source>
        <dbReference type="Google" id="ProtNLM"/>
    </source>
</evidence>
<gene>
    <name evidence="1" type="ORF">ABZ568_37100</name>
</gene>
<dbReference type="RefSeq" id="WP_359793963.1">
    <property type="nucleotide sequence ID" value="NZ_JBEYBN010000088.1"/>
</dbReference>
<proteinExistence type="predicted"/>
<protein>
    <recommendedName>
        <fullName evidence="3">Secreted protein</fullName>
    </recommendedName>
</protein>
<reference evidence="1 2" key="1">
    <citation type="submission" date="2024-06" db="EMBL/GenBank/DDBJ databases">
        <title>The Natural Products Discovery Center: Release of the First 8490 Sequenced Strains for Exploring Actinobacteria Biosynthetic Diversity.</title>
        <authorList>
            <person name="Kalkreuter E."/>
            <person name="Kautsar S.A."/>
            <person name="Yang D."/>
            <person name="Bader C.D."/>
            <person name="Teijaro C.N."/>
            <person name="Fluegel L."/>
            <person name="Davis C.M."/>
            <person name="Simpson J.R."/>
            <person name="Lauterbach L."/>
            <person name="Steele A.D."/>
            <person name="Gui C."/>
            <person name="Meng S."/>
            <person name="Li G."/>
            <person name="Viehrig K."/>
            <person name="Ye F."/>
            <person name="Su P."/>
            <person name="Kiefer A.F."/>
            <person name="Nichols A."/>
            <person name="Cepeda A.J."/>
            <person name="Yan W."/>
            <person name="Fan B."/>
            <person name="Jiang Y."/>
            <person name="Adhikari A."/>
            <person name="Zheng C.-J."/>
            <person name="Schuster L."/>
            <person name="Cowan T.M."/>
            <person name="Smanski M.J."/>
            <person name="Chevrette M.G."/>
            <person name="De Carvalho L.P.S."/>
            <person name="Shen B."/>
        </authorList>
    </citation>
    <scope>NUCLEOTIDE SEQUENCE [LARGE SCALE GENOMIC DNA]</scope>
    <source>
        <strain evidence="1 2">NPDC019583</strain>
    </source>
</reference>
<accession>A0ABV2Y6R1</accession>
<keyword evidence="2" id="KW-1185">Reference proteome</keyword>
<organism evidence="1 2">
    <name type="scientific">Streptomyces olindensis</name>
    <dbReference type="NCBI Taxonomy" id="358823"/>
    <lineage>
        <taxon>Bacteria</taxon>
        <taxon>Bacillati</taxon>
        <taxon>Actinomycetota</taxon>
        <taxon>Actinomycetes</taxon>
        <taxon>Kitasatosporales</taxon>
        <taxon>Streptomycetaceae</taxon>
        <taxon>Streptomyces</taxon>
    </lineage>
</organism>
<comment type="caution">
    <text evidence="1">The sequence shown here is derived from an EMBL/GenBank/DDBJ whole genome shotgun (WGS) entry which is preliminary data.</text>
</comment>
<sequence>MDASQATLLVAVAGVLGTVASGALANYGSRKVKLAELEHMERQWRANMAAEQHRHRSSEMKAAYIELNRTARAFQSLLQRHFRNLAEGTNFAVDPEQEDEARNAARDAYSEAQLFGSEESLEIASNFLNNLYAIHRLMMKFEDSGETAVLDEVRTRVERSRSEVREMRNAMRADLGMQSQGDR</sequence>
<dbReference type="Proteomes" id="UP001550603">
    <property type="component" value="Unassembled WGS sequence"/>
</dbReference>
<evidence type="ECO:0000313" key="2">
    <source>
        <dbReference type="Proteomes" id="UP001550603"/>
    </source>
</evidence>